<evidence type="ECO:0000256" key="1">
    <source>
        <dbReference type="SAM" id="MobiDB-lite"/>
    </source>
</evidence>
<sequence length="379" mass="41044">MQNAVAFEAAAQQLKMGRMLNASEQHIAAKEGAEVLIPVTPTDFKTANDRTRIIDDAVVGPDGISAQSASLQHKHDSIKIGSSITQLDRDKKQEGFSFEPHVNGSSMYARENLVISGKSGDANAHTVIPPSTKMATGATIQVLKKPSRGFGALLGNASTKMKFDMEKKEKEDSKLAQIRSSVNLSFHSFSGTAEQSKPPVNEPTKFPEAPQPKEPPAVVATESSTLEDIIMLEDNSRKDEQVDGSGSPEVNDTPGKESCMAPSSETEKEDETMSLSDLSTSFQQCFESMNQNRKAVKVKKSKEASGVLQIKPFDYEAARKEIKFGEDAETESGSHAKSGGKKKSSAMGRLQIDDGSKQFPQARRRQAFPASGNRSATFR</sequence>
<dbReference type="AlphaFoldDB" id="A0A7J8PPA1"/>
<accession>A0A7J8PPA1</accession>
<evidence type="ECO:0000313" key="3">
    <source>
        <dbReference type="Proteomes" id="UP000593578"/>
    </source>
</evidence>
<evidence type="ECO:0000313" key="2">
    <source>
        <dbReference type="EMBL" id="MBA0590830.1"/>
    </source>
</evidence>
<dbReference type="EMBL" id="JABEZZ010000007">
    <property type="protein sequence ID" value="MBA0590830.1"/>
    <property type="molecule type" value="Genomic_DNA"/>
</dbReference>
<gene>
    <name evidence="2" type="ORF">Gorai_019522</name>
</gene>
<reference evidence="2 3" key="1">
    <citation type="journal article" date="2019" name="Genome Biol. Evol.">
        <title>Insights into the evolution of the New World diploid cottons (Gossypium, subgenus Houzingenia) based on genome sequencing.</title>
        <authorList>
            <person name="Grover C.E."/>
            <person name="Arick M.A. 2nd"/>
            <person name="Thrash A."/>
            <person name="Conover J.L."/>
            <person name="Sanders W.S."/>
            <person name="Peterson D.G."/>
            <person name="Frelichowski J.E."/>
            <person name="Scheffler J.A."/>
            <person name="Scheffler B.E."/>
            <person name="Wendel J.F."/>
        </authorList>
    </citation>
    <scope>NUCLEOTIDE SEQUENCE [LARGE SCALE GENOMIC DNA]</scope>
    <source>
        <strain evidence="2">8</strain>
        <tissue evidence="2">Leaf</tissue>
    </source>
</reference>
<organism evidence="2 3">
    <name type="scientific">Gossypium raimondii</name>
    <name type="common">Peruvian cotton</name>
    <name type="synonym">Gossypium klotzschianum subsp. raimondii</name>
    <dbReference type="NCBI Taxonomy" id="29730"/>
    <lineage>
        <taxon>Eukaryota</taxon>
        <taxon>Viridiplantae</taxon>
        <taxon>Streptophyta</taxon>
        <taxon>Embryophyta</taxon>
        <taxon>Tracheophyta</taxon>
        <taxon>Spermatophyta</taxon>
        <taxon>Magnoliopsida</taxon>
        <taxon>eudicotyledons</taxon>
        <taxon>Gunneridae</taxon>
        <taxon>Pentapetalae</taxon>
        <taxon>rosids</taxon>
        <taxon>malvids</taxon>
        <taxon>Malvales</taxon>
        <taxon>Malvaceae</taxon>
        <taxon>Malvoideae</taxon>
        <taxon>Gossypium</taxon>
    </lineage>
</organism>
<dbReference type="Proteomes" id="UP000593578">
    <property type="component" value="Unassembled WGS sequence"/>
</dbReference>
<feature type="region of interest" description="Disordered" evidence="1">
    <location>
        <begin position="234"/>
        <end position="276"/>
    </location>
</feature>
<feature type="region of interest" description="Disordered" evidence="1">
    <location>
        <begin position="325"/>
        <end position="379"/>
    </location>
</feature>
<protein>
    <submittedName>
        <fullName evidence="2">Uncharacterized protein</fullName>
    </submittedName>
</protein>
<proteinExistence type="predicted"/>
<comment type="caution">
    <text evidence="2">The sequence shown here is derived from an EMBL/GenBank/DDBJ whole genome shotgun (WGS) entry which is preliminary data.</text>
</comment>
<feature type="region of interest" description="Disordered" evidence="1">
    <location>
        <begin position="189"/>
        <end position="218"/>
    </location>
</feature>
<name>A0A7J8PPA1_GOSRA</name>